<feature type="transmembrane region" description="Helical" evidence="2">
    <location>
        <begin position="582"/>
        <end position="608"/>
    </location>
</feature>
<dbReference type="EMBL" id="MZNU01000074">
    <property type="protein sequence ID" value="OWP05446.1"/>
    <property type="molecule type" value="Genomic_DNA"/>
</dbReference>
<reference evidence="3 4" key="1">
    <citation type="submission" date="2017-04" db="EMBL/GenBank/DDBJ databases">
        <title>Draft genome sequence of Marssonina coronaria NL1: causal agent of apple blotch.</title>
        <authorList>
            <person name="Cheng Q."/>
        </authorList>
    </citation>
    <scope>NUCLEOTIDE SEQUENCE [LARGE SCALE GENOMIC DNA]</scope>
    <source>
        <strain evidence="3 4">NL1</strain>
    </source>
</reference>
<comment type="caution">
    <text evidence="3">The sequence shown here is derived from an EMBL/GenBank/DDBJ whole genome shotgun (WGS) entry which is preliminary data.</text>
</comment>
<evidence type="ECO:0008006" key="5">
    <source>
        <dbReference type="Google" id="ProtNLM"/>
    </source>
</evidence>
<keyword evidence="2" id="KW-0472">Membrane</keyword>
<dbReference type="STRING" id="503106.A0A218ZE48"/>
<name>A0A218ZE48_9HELO</name>
<accession>A0A218ZE48</accession>
<evidence type="ECO:0000256" key="1">
    <source>
        <dbReference type="SAM" id="MobiDB-lite"/>
    </source>
</evidence>
<keyword evidence="2" id="KW-1133">Transmembrane helix</keyword>
<sequence>MDSYDIPPHKPIPDPTATPVTASSPGPKFPEPNTQPANIQRPSWWRTKKKTVQEQVSKHLDAEFSGRRGFNGRWFHRPVKQTQTPFDSAAILESDEKGKYLFRNQLGQVAHKYDDVATYLSPTNYNPRRLVVQASGYVFKNQLQSGDWRRTKIRGSVPTVLKVAEWALRPSNADKDGNSSFLGRVDAFFRNILVAFPLQFMLVLPTTAKWQNDEIEDFYKDFPGYHWRWPKHAINPLDMRPSKANKDLATANFSSRKRLLRPRQLVVLRDGEWILDASPAKDISYIFISYANRHFNTDSSPEGRRMIERMAAYSAIQAGKSAYWLDFRCRAPEKGPLLDADVYQMCDVIRGSYQVVAILKGDDNALKQEWGSRMWTLPEALLAPGDSIFWCTPTSDSFKLTSMKKVEMTGSVWVDPATDSDDGPTRLLAEHFSGLLTLSRLEILSNGIAALSDRFRNNYQAFAQADVAYALMGLLHNRIEKDADDTLFQAIARLSLANDSDRLIERMVCLFPDPNSPRSAFEQLALSDLYHTHLWDITPLCQIVGVGDEDNTVLLDNCKAMHIRWKNFPRMNVVRHHGMRKLLAELFVISGAWWFLFGLNLAITYAPFYVYSGGLSEKSLLLALELLVAGFFGVGFLLSLVGPFSVRRLYGGQVLQSSPNLIGFEGVLPLSRLEPLIFGNNNGRLSYEASSTPLCSRYRDAEERIGLEPGWIADSLTDTSGLESVLKSIPESHHLFTLVDTGSLSVSVFSAERPPTVALLCGRDGGMLRAVLCSWRFKNDCLYRETVIRMPSDVLEGAKAKSWLKVCLGRG</sequence>
<evidence type="ECO:0000313" key="4">
    <source>
        <dbReference type="Proteomes" id="UP000242519"/>
    </source>
</evidence>
<organism evidence="3 4">
    <name type="scientific">Diplocarpon coronariae</name>
    <dbReference type="NCBI Taxonomy" id="2795749"/>
    <lineage>
        <taxon>Eukaryota</taxon>
        <taxon>Fungi</taxon>
        <taxon>Dikarya</taxon>
        <taxon>Ascomycota</taxon>
        <taxon>Pezizomycotina</taxon>
        <taxon>Leotiomycetes</taxon>
        <taxon>Helotiales</taxon>
        <taxon>Drepanopezizaceae</taxon>
        <taxon>Diplocarpon</taxon>
    </lineage>
</organism>
<dbReference type="AlphaFoldDB" id="A0A218ZE48"/>
<evidence type="ECO:0000313" key="3">
    <source>
        <dbReference type="EMBL" id="OWP05446.1"/>
    </source>
</evidence>
<protein>
    <recommendedName>
        <fullName evidence="5">3-hydroxyisobutyrate dehydrogenase protein</fullName>
    </recommendedName>
</protein>
<dbReference type="InParanoid" id="A0A218ZE48"/>
<evidence type="ECO:0000256" key="2">
    <source>
        <dbReference type="SAM" id="Phobius"/>
    </source>
</evidence>
<feature type="compositionally biased region" description="Polar residues" evidence="1">
    <location>
        <begin position="32"/>
        <end position="41"/>
    </location>
</feature>
<keyword evidence="2" id="KW-0812">Transmembrane</keyword>
<feature type="region of interest" description="Disordered" evidence="1">
    <location>
        <begin position="1"/>
        <end position="50"/>
    </location>
</feature>
<dbReference type="OrthoDB" id="2624308at2759"/>
<gene>
    <name evidence="3" type="ORF">B2J93_7647</name>
</gene>
<keyword evidence="4" id="KW-1185">Reference proteome</keyword>
<feature type="transmembrane region" description="Helical" evidence="2">
    <location>
        <begin position="620"/>
        <end position="641"/>
    </location>
</feature>
<dbReference type="Proteomes" id="UP000242519">
    <property type="component" value="Unassembled WGS sequence"/>
</dbReference>
<proteinExistence type="predicted"/>